<feature type="domain" description="Aldehyde dehydrogenase" evidence="2">
    <location>
        <begin position="33"/>
        <end position="232"/>
    </location>
</feature>
<dbReference type="InterPro" id="IPR016162">
    <property type="entry name" value="Ald_DH_N"/>
</dbReference>
<accession>A0A2S4KWB3</accession>
<dbReference type="AlphaFoldDB" id="A0A2S4KWB3"/>
<comment type="caution">
    <text evidence="3">The sequence shown here is derived from an EMBL/GenBank/DDBJ whole genome shotgun (WGS) entry which is preliminary data.</text>
</comment>
<dbReference type="Proteomes" id="UP000237481">
    <property type="component" value="Unassembled WGS sequence"/>
</dbReference>
<feature type="domain" description="Aldehyde dehydrogenase" evidence="2">
    <location>
        <begin position="261"/>
        <end position="372"/>
    </location>
</feature>
<organism evidence="3 4">
    <name type="scientific">Tolypocladium paradoxum</name>
    <dbReference type="NCBI Taxonomy" id="94208"/>
    <lineage>
        <taxon>Eukaryota</taxon>
        <taxon>Fungi</taxon>
        <taxon>Dikarya</taxon>
        <taxon>Ascomycota</taxon>
        <taxon>Pezizomycotina</taxon>
        <taxon>Sordariomycetes</taxon>
        <taxon>Hypocreomycetidae</taxon>
        <taxon>Hypocreales</taxon>
        <taxon>Ophiocordycipitaceae</taxon>
        <taxon>Tolypocladium</taxon>
    </lineage>
</organism>
<gene>
    <name evidence="3" type="ORF">TPAR_05329</name>
</gene>
<dbReference type="InterPro" id="IPR050740">
    <property type="entry name" value="Aldehyde_DH_Superfamily"/>
</dbReference>
<dbReference type="InterPro" id="IPR016163">
    <property type="entry name" value="Ald_DH_C"/>
</dbReference>
<keyword evidence="1" id="KW-0560">Oxidoreductase</keyword>
<dbReference type="PROSITE" id="PS00070">
    <property type="entry name" value="ALDEHYDE_DEHYDR_CYS"/>
    <property type="match status" value="1"/>
</dbReference>
<dbReference type="InterPro" id="IPR016161">
    <property type="entry name" value="Ald_DH/histidinol_DH"/>
</dbReference>
<dbReference type="InterPro" id="IPR016160">
    <property type="entry name" value="Ald_DH_CS_CYS"/>
</dbReference>
<protein>
    <submittedName>
        <fullName evidence="3">Vanillin dehydrogenase</fullName>
    </submittedName>
</protein>
<keyword evidence="4" id="KW-1185">Reference proteome</keyword>
<sequence length="373" mass="40156">MSLVAMSASGTEAKEPVFTVPLFINGKEHHPEKTFDVVSPATGKVAHRCGASSVADAGAAVEAAAEAFKTWRKTTPTQRRDIFLKAAEIMNSRREELAGYMREETGAAKPWCDFNLNVATDILKDIAGRIPTLEGSFPAMMDPDTSGIIMREPYGVVLSVAPWNTPYILGTRSVAFPIAAGNTSVLKGTEAAPRTTFAIASVFHEAGLPNGVLNVIIHEPSAGAAVTSAIIANPPRQEDQLHGQYGCRAHHRGARWRESHADADLQLAADQCALGSFLHSGQICMGTERILVHKVIKKEFVDKFRASVEKIFPSSAEAPTLINSASVDKNKKLVADATRKRASVIFGNAEAQEISNTRLQPIAVDNMTPEMDL</sequence>
<dbReference type="STRING" id="94208.A0A2S4KWB3"/>
<evidence type="ECO:0000256" key="1">
    <source>
        <dbReference type="ARBA" id="ARBA00023002"/>
    </source>
</evidence>
<reference evidence="3 4" key="1">
    <citation type="submission" date="2018-01" db="EMBL/GenBank/DDBJ databases">
        <title>Harnessing the power of phylogenomics to disentangle the directionality and signatures of interkingdom host jumping in the parasitic fungal genus Tolypocladium.</title>
        <authorList>
            <person name="Quandt C.A."/>
            <person name="Patterson W."/>
            <person name="Spatafora J.W."/>
        </authorList>
    </citation>
    <scope>NUCLEOTIDE SEQUENCE [LARGE SCALE GENOMIC DNA]</scope>
    <source>
        <strain evidence="3 4">NRBC 100945</strain>
    </source>
</reference>
<evidence type="ECO:0000259" key="2">
    <source>
        <dbReference type="Pfam" id="PF00171"/>
    </source>
</evidence>
<dbReference type="EMBL" id="PKSG01000520">
    <property type="protein sequence ID" value="POR34476.1"/>
    <property type="molecule type" value="Genomic_DNA"/>
</dbReference>
<dbReference type="PANTHER" id="PTHR43353:SF6">
    <property type="entry name" value="CYTOPLASMIC ALDEHYDE DEHYDROGENASE (EUROFUNG)"/>
    <property type="match status" value="1"/>
</dbReference>
<evidence type="ECO:0000313" key="4">
    <source>
        <dbReference type="Proteomes" id="UP000237481"/>
    </source>
</evidence>
<evidence type="ECO:0000313" key="3">
    <source>
        <dbReference type="EMBL" id="POR34476.1"/>
    </source>
</evidence>
<name>A0A2S4KWB3_9HYPO</name>
<dbReference type="InterPro" id="IPR015590">
    <property type="entry name" value="Aldehyde_DH_dom"/>
</dbReference>
<dbReference type="OrthoDB" id="310895at2759"/>
<proteinExistence type="predicted"/>
<dbReference type="PANTHER" id="PTHR43353">
    <property type="entry name" value="SUCCINATE-SEMIALDEHYDE DEHYDROGENASE, MITOCHONDRIAL"/>
    <property type="match status" value="1"/>
</dbReference>
<dbReference type="Gene3D" id="3.40.605.10">
    <property type="entry name" value="Aldehyde Dehydrogenase, Chain A, domain 1"/>
    <property type="match status" value="1"/>
</dbReference>
<dbReference type="SUPFAM" id="SSF53720">
    <property type="entry name" value="ALDH-like"/>
    <property type="match status" value="1"/>
</dbReference>
<dbReference type="GO" id="GO:0004777">
    <property type="term" value="F:succinate-semialdehyde dehydrogenase (NAD+) activity"/>
    <property type="evidence" value="ECO:0007669"/>
    <property type="project" value="TreeGrafter"/>
</dbReference>
<dbReference type="Gene3D" id="3.40.309.10">
    <property type="entry name" value="Aldehyde Dehydrogenase, Chain A, domain 2"/>
    <property type="match status" value="1"/>
</dbReference>
<dbReference type="GO" id="GO:0009450">
    <property type="term" value="P:gamma-aminobutyric acid catabolic process"/>
    <property type="evidence" value="ECO:0007669"/>
    <property type="project" value="TreeGrafter"/>
</dbReference>
<dbReference type="Pfam" id="PF00171">
    <property type="entry name" value="Aldedh"/>
    <property type="match status" value="2"/>
</dbReference>